<gene>
    <name evidence="3" type="ORF">Gogos_021357</name>
</gene>
<comment type="caution">
    <text evidence="3">The sequence shown here is derived from an EMBL/GenBank/DDBJ whole genome shotgun (WGS) entry which is preliminary data.</text>
</comment>
<dbReference type="AlphaFoldDB" id="A0A7J9D4W9"/>
<reference evidence="3 4" key="1">
    <citation type="journal article" date="2019" name="Genome Biol. Evol.">
        <title>Insights into the evolution of the New World diploid cottons (Gossypium, subgenus Houzingenia) based on genome sequencing.</title>
        <authorList>
            <person name="Grover C.E."/>
            <person name="Arick M.A. 2nd"/>
            <person name="Thrash A."/>
            <person name="Conover J.L."/>
            <person name="Sanders W.S."/>
            <person name="Peterson D.G."/>
            <person name="Frelichowski J.E."/>
            <person name="Scheffler J.A."/>
            <person name="Scheffler B.E."/>
            <person name="Wendel J.F."/>
        </authorList>
    </citation>
    <scope>NUCLEOTIDE SEQUENCE [LARGE SCALE GENOMIC DNA]</scope>
    <source>
        <strain evidence="3">5</strain>
        <tissue evidence="3">Leaf</tissue>
    </source>
</reference>
<evidence type="ECO:0000313" key="4">
    <source>
        <dbReference type="Proteomes" id="UP000593579"/>
    </source>
</evidence>
<sequence length="185" mass="20357">ERPYGGAVTWSSIRGEGSSGCGAGRRAIAARIPPKKKKDNEGSEGGGKDVSRASWLKFQKKTSLAYDKAKLKNKWDWMRNRWSLWKALKGNETLLGVGRKGRKQDSENDASGNNKSSKTESSRRVRGLTMLMEKLDAMVQVVTERSIKDMELMNLEAHTLANSSHTLVDSLAKLVSLPGLIPSTP</sequence>
<feature type="non-terminal residue" evidence="3">
    <location>
        <position position="185"/>
    </location>
</feature>
<evidence type="ECO:0000256" key="1">
    <source>
        <dbReference type="SAM" id="MobiDB-lite"/>
    </source>
</evidence>
<dbReference type="Proteomes" id="UP000593579">
    <property type="component" value="Unassembled WGS sequence"/>
</dbReference>
<evidence type="ECO:0000313" key="3">
    <source>
        <dbReference type="EMBL" id="MBA0755701.1"/>
    </source>
</evidence>
<dbReference type="InterPro" id="IPR024752">
    <property type="entry name" value="Myb/SANT-like_dom"/>
</dbReference>
<dbReference type="OrthoDB" id="1717004at2759"/>
<feature type="region of interest" description="Disordered" evidence="1">
    <location>
        <begin position="14"/>
        <end position="50"/>
    </location>
</feature>
<evidence type="ECO:0000259" key="2">
    <source>
        <dbReference type="Pfam" id="PF12776"/>
    </source>
</evidence>
<keyword evidence="4" id="KW-1185">Reference proteome</keyword>
<dbReference type="EMBL" id="JABEZY010271224">
    <property type="protein sequence ID" value="MBA0755701.1"/>
    <property type="molecule type" value="Genomic_DNA"/>
</dbReference>
<proteinExistence type="predicted"/>
<name>A0A7J9D4W9_GOSGO</name>
<feature type="domain" description="Myb/SANT-like" evidence="2">
    <location>
        <begin position="54"/>
        <end position="92"/>
    </location>
</feature>
<organism evidence="3 4">
    <name type="scientific">Gossypium gossypioides</name>
    <name type="common">Mexican cotton</name>
    <name type="synonym">Selera gossypioides</name>
    <dbReference type="NCBI Taxonomy" id="34282"/>
    <lineage>
        <taxon>Eukaryota</taxon>
        <taxon>Viridiplantae</taxon>
        <taxon>Streptophyta</taxon>
        <taxon>Embryophyta</taxon>
        <taxon>Tracheophyta</taxon>
        <taxon>Spermatophyta</taxon>
        <taxon>Magnoliopsida</taxon>
        <taxon>eudicotyledons</taxon>
        <taxon>Gunneridae</taxon>
        <taxon>Pentapetalae</taxon>
        <taxon>rosids</taxon>
        <taxon>malvids</taxon>
        <taxon>Malvales</taxon>
        <taxon>Malvaceae</taxon>
        <taxon>Malvoideae</taxon>
        <taxon>Gossypium</taxon>
    </lineage>
</organism>
<feature type="compositionally biased region" description="Basic and acidic residues" evidence="1">
    <location>
        <begin position="38"/>
        <end position="50"/>
    </location>
</feature>
<accession>A0A7J9D4W9</accession>
<feature type="region of interest" description="Disordered" evidence="1">
    <location>
        <begin position="96"/>
        <end position="125"/>
    </location>
</feature>
<dbReference type="Pfam" id="PF12776">
    <property type="entry name" value="Myb_DNA-bind_3"/>
    <property type="match status" value="1"/>
</dbReference>
<protein>
    <recommendedName>
        <fullName evidence="2">Myb/SANT-like domain-containing protein</fullName>
    </recommendedName>
</protein>